<feature type="binding site" evidence="3">
    <location>
        <position position="273"/>
    </location>
    <ligand>
        <name>glycerol</name>
        <dbReference type="ChEBI" id="CHEBI:17754"/>
    </ligand>
</feature>
<dbReference type="Gene3D" id="1.20.1090.10">
    <property type="entry name" value="Dehydroquinate synthase-like - alpha domain"/>
    <property type="match status" value="1"/>
</dbReference>
<dbReference type="OrthoDB" id="5198708at2"/>
<dbReference type="InterPro" id="IPR001670">
    <property type="entry name" value="ADH_Fe/GldA"/>
</dbReference>
<dbReference type="STRING" id="1117707.VQ7734_03850"/>
<evidence type="ECO:0000313" key="7">
    <source>
        <dbReference type="Proteomes" id="UP000184600"/>
    </source>
</evidence>
<protein>
    <submittedName>
        <fullName evidence="6">Glycerol dehydrogenase</fullName>
        <ecNumber evidence="6">1.1.1.6</ecNumber>
    </submittedName>
</protein>
<dbReference type="GO" id="GO:0046872">
    <property type="term" value="F:metal ion binding"/>
    <property type="evidence" value="ECO:0007669"/>
    <property type="project" value="UniProtKB-KW"/>
</dbReference>
<dbReference type="CDD" id="cd08550">
    <property type="entry name" value="GlyDH-like"/>
    <property type="match status" value="1"/>
</dbReference>
<keyword evidence="7" id="KW-1185">Reference proteome</keyword>
<feature type="binding site" evidence="4">
    <location>
        <position position="134"/>
    </location>
    <ligand>
        <name>NAD(+)</name>
        <dbReference type="ChEBI" id="CHEBI:57540"/>
    </ligand>
</feature>
<reference evidence="7" key="1">
    <citation type="submission" date="2016-12" db="EMBL/GenBank/DDBJ databases">
        <authorList>
            <person name="Rodrigo-Torres L."/>
            <person name="Arahal R.D."/>
            <person name="Lucena T."/>
        </authorList>
    </citation>
    <scope>NUCLEOTIDE SEQUENCE [LARGE SCALE GENOMIC DNA]</scope>
</reference>
<feature type="binding site" evidence="4">
    <location>
        <position position="128"/>
    </location>
    <ligand>
        <name>NAD(+)</name>
        <dbReference type="ChEBI" id="CHEBI:57540"/>
    </ligand>
</feature>
<dbReference type="PANTHER" id="PTHR43616">
    <property type="entry name" value="GLYCEROL DEHYDROGENASE"/>
    <property type="match status" value="1"/>
</dbReference>
<dbReference type="EC" id="1.1.1.6" evidence="6"/>
<dbReference type="GO" id="GO:0008888">
    <property type="term" value="F:glycerol dehydrogenase (NAD+) activity"/>
    <property type="evidence" value="ECO:0007669"/>
    <property type="project" value="UniProtKB-EC"/>
</dbReference>
<dbReference type="PIRSF" id="PIRSF000112">
    <property type="entry name" value="Glycerol_dehydrogenase"/>
    <property type="match status" value="1"/>
</dbReference>
<accession>A0A1M7YZM9</accession>
<feature type="binding site" evidence="3">
    <location>
        <position position="256"/>
    </location>
    <ligand>
        <name>glycerol</name>
        <dbReference type="ChEBI" id="CHEBI:17754"/>
    </ligand>
</feature>
<comment type="cofactor">
    <cofactor evidence="3">
        <name>Zn(2+)</name>
        <dbReference type="ChEBI" id="CHEBI:29105"/>
    </cofactor>
    <text evidence="3">Binds 1 zinc ion per subunit.</text>
</comment>
<feature type="domain" description="Alcohol dehydrogenase iron-type/glycerol dehydrogenase GldA" evidence="5">
    <location>
        <begin position="10"/>
        <end position="156"/>
    </location>
</feature>
<keyword evidence="1 3" id="KW-0479">Metal-binding</keyword>
<dbReference type="Pfam" id="PF00465">
    <property type="entry name" value="Fe-ADH"/>
    <property type="match status" value="1"/>
</dbReference>
<dbReference type="InterPro" id="IPR016205">
    <property type="entry name" value="Glycerol_DH"/>
</dbReference>
<dbReference type="SUPFAM" id="SSF56796">
    <property type="entry name" value="Dehydroquinate synthase-like"/>
    <property type="match status" value="1"/>
</dbReference>
<dbReference type="RefSeq" id="WP_159440362.1">
    <property type="nucleotide sequence ID" value="NZ_AP024897.1"/>
</dbReference>
<proteinExistence type="predicted"/>
<dbReference type="EMBL" id="FRFG01000054">
    <property type="protein sequence ID" value="SHO58080.1"/>
    <property type="molecule type" value="Genomic_DNA"/>
</dbReference>
<keyword evidence="4" id="KW-0520">NAD</keyword>
<dbReference type="PANTHER" id="PTHR43616:SF3">
    <property type="entry name" value="HYDROXYCARBOXYLATE DEHYDROGENASE A"/>
    <property type="match status" value="1"/>
</dbReference>
<dbReference type="Gene3D" id="3.40.50.1970">
    <property type="match status" value="1"/>
</dbReference>
<sequence>MSTESFLSFPSKVFKGAGVLCHLPSVIQSYGDKAFILGGRRALAAVLPQTDSLMSGNERLSVVTAWYGGEATVENIHRLKQQAIESQADVIIAVGGGKALDTGKVVAEKAGLPVVMVPSVAATCAAVSAVSILYDHQGVYQEMYHLRAAPEVVILDSQIIAAAPVRWLSAGIGDTLAKWYEYRAIAAARPDNSTEMATAINSELCYRIICQYGQKAVQEALCRESGKALEQVMDAIFIYAGMTSILGGGEHVAVAHALFEGFTAVDKTRDYGHGLLVGFGNLCMLAIENYSQTEMIEEILLAKSCGIPVDIAEIADLSADELAKITAVAMATPDIKNMPQPVDQETLLASIDYISQLSATEC</sequence>
<name>A0A1M7YZM9_9VIBR</name>
<keyword evidence="2 6" id="KW-0560">Oxidoreductase</keyword>
<evidence type="ECO:0000259" key="5">
    <source>
        <dbReference type="Pfam" id="PF00465"/>
    </source>
</evidence>
<evidence type="ECO:0000256" key="3">
    <source>
        <dbReference type="PIRSR" id="PIRSR000112-1"/>
    </source>
</evidence>
<gene>
    <name evidence="6" type="primary">gldA_2</name>
    <name evidence="6" type="ORF">VQ7734_03850</name>
</gene>
<organism evidence="6 7">
    <name type="scientific">Vibrio quintilis</name>
    <dbReference type="NCBI Taxonomy" id="1117707"/>
    <lineage>
        <taxon>Bacteria</taxon>
        <taxon>Pseudomonadati</taxon>
        <taxon>Pseudomonadota</taxon>
        <taxon>Gammaproteobacteria</taxon>
        <taxon>Vibrionales</taxon>
        <taxon>Vibrionaceae</taxon>
        <taxon>Vibrio</taxon>
    </lineage>
</organism>
<feature type="binding site" evidence="4">
    <location>
        <begin position="97"/>
        <end position="101"/>
    </location>
    <ligand>
        <name>NAD(+)</name>
        <dbReference type="ChEBI" id="CHEBI:57540"/>
    </ligand>
</feature>
<evidence type="ECO:0000256" key="2">
    <source>
        <dbReference type="ARBA" id="ARBA00023002"/>
    </source>
</evidence>
<feature type="binding site" evidence="3">
    <location>
        <position position="174"/>
    </location>
    <ligand>
        <name>glycerol</name>
        <dbReference type="ChEBI" id="CHEBI:17754"/>
    </ligand>
</feature>
<evidence type="ECO:0000256" key="1">
    <source>
        <dbReference type="ARBA" id="ARBA00022723"/>
    </source>
</evidence>
<dbReference type="AlphaFoldDB" id="A0A1M7YZM9"/>
<evidence type="ECO:0000256" key="4">
    <source>
        <dbReference type="PIRSR" id="PIRSR000112-3"/>
    </source>
</evidence>
<dbReference type="Proteomes" id="UP000184600">
    <property type="component" value="Unassembled WGS sequence"/>
</dbReference>
<keyword evidence="3" id="KW-0862">Zinc</keyword>
<evidence type="ECO:0000313" key="6">
    <source>
        <dbReference type="EMBL" id="SHO58080.1"/>
    </source>
</evidence>